<keyword evidence="3" id="KW-1185">Reference proteome</keyword>
<protein>
    <submittedName>
        <fullName evidence="2">Uncharacterized protein</fullName>
    </submittedName>
</protein>
<gene>
    <name evidence="2" type="ORF">MEDL_274</name>
</gene>
<keyword evidence="1" id="KW-0472">Membrane</keyword>
<dbReference type="EMBL" id="CAJPWZ010000009">
    <property type="protein sequence ID" value="CAG2184586.1"/>
    <property type="molecule type" value="Genomic_DNA"/>
</dbReference>
<comment type="caution">
    <text evidence="2">The sequence shown here is derived from an EMBL/GenBank/DDBJ whole genome shotgun (WGS) entry which is preliminary data.</text>
</comment>
<dbReference type="Proteomes" id="UP000683360">
    <property type="component" value="Unassembled WGS sequence"/>
</dbReference>
<organism evidence="2 3">
    <name type="scientific">Mytilus edulis</name>
    <name type="common">Blue mussel</name>
    <dbReference type="NCBI Taxonomy" id="6550"/>
    <lineage>
        <taxon>Eukaryota</taxon>
        <taxon>Metazoa</taxon>
        <taxon>Spiralia</taxon>
        <taxon>Lophotrochozoa</taxon>
        <taxon>Mollusca</taxon>
        <taxon>Bivalvia</taxon>
        <taxon>Autobranchia</taxon>
        <taxon>Pteriomorphia</taxon>
        <taxon>Mytilida</taxon>
        <taxon>Mytiloidea</taxon>
        <taxon>Mytilidae</taxon>
        <taxon>Mytilinae</taxon>
        <taxon>Mytilus</taxon>
    </lineage>
</organism>
<feature type="transmembrane region" description="Helical" evidence="1">
    <location>
        <begin position="310"/>
        <end position="332"/>
    </location>
</feature>
<evidence type="ECO:0000256" key="1">
    <source>
        <dbReference type="SAM" id="Phobius"/>
    </source>
</evidence>
<evidence type="ECO:0000313" key="3">
    <source>
        <dbReference type="Proteomes" id="UP000683360"/>
    </source>
</evidence>
<dbReference type="AlphaFoldDB" id="A0A8S3PM46"/>
<dbReference type="OrthoDB" id="10488419at2759"/>
<sequence>MIDSSNISTVSVSNESLHTNVSLDMFDCSFRTVDRNGKEQILKFIDEGNELIFIHFNLHNFSNIFPFESGAKIYKMLNLVRTAGSFGDELLLLHPQFEQLSMGTLMFGVEHVEIQLSPMSSECLFNLTEEQVHTDLITFATREFRLLENLNSNHRICSMHVKNINERADFYYECCFRNVNFTFECRTIEEHFWTCTKKYEVFSQTVTKYILSNMSNLHDSIRFLKNVERKSTDTQEIFDKYALQLDLYEESAPSLPILVKNNEITLSSQMPFLFFDDHGKPFVTQKDLSKICSNNFTGAPGTLWENYKKAFIHFVFITLFLLLVATIVLAFSQAKGVTGTYLALATLGGGLIPFILRRYLFKSNDLSDFRTDYILFCNELKTMITKEKL</sequence>
<name>A0A8S3PM46_MYTED</name>
<proteinExistence type="predicted"/>
<feature type="transmembrane region" description="Helical" evidence="1">
    <location>
        <begin position="338"/>
        <end position="356"/>
    </location>
</feature>
<keyword evidence="1" id="KW-1133">Transmembrane helix</keyword>
<accession>A0A8S3PM46</accession>
<keyword evidence="1" id="KW-0812">Transmembrane</keyword>
<evidence type="ECO:0000313" key="2">
    <source>
        <dbReference type="EMBL" id="CAG2184586.1"/>
    </source>
</evidence>
<reference evidence="2" key="1">
    <citation type="submission" date="2021-03" db="EMBL/GenBank/DDBJ databases">
        <authorList>
            <person name="Bekaert M."/>
        </authorList>
    </citation>
    <scope>NUCLEOTIDE SEQUENCE</scope>
</reference>